<dbReference type="PANTHER" id="PTHR31446:SF2">
    <property type="entry name" value="ACID PHOSPHATASE_VANADIUM-DEPENDENT HALOPEROXIDASE-RELATED PROTEIN"/>
    <property type="match status" value="1"/>
</dbReference>
<dbReference type="EMBL" id="JAQQAF010000002">
    <property type="protein sequence ID" value="KAJ8505733.1"/>
    <property type="molecule type" value="Genomic_DNA"/>
</dbReference>
<accession>A0AAV8RQ15</accession>
<dbReference type="PANTHER" id="PTHR31446">
    <property type="entry name" value="ACID PHOSPHATASE/VANADIUM-DEPENDENT HALOPEROXIDASE-RELATED PROTEIN"/>
    <property type="match status" value="1"/>
</dbReference>
<dbReference type="AlphaFoldDB" id="A0AAV8RQ15"/>
<dbReference type="InterPro" id="IPR003832">
    <property type="entry name" value="DUF212"/>
</dbReference>
<sequence>MSCSSASLLVAPLLLPHHPKKLSLPRRRSRAAITSSLRLGVEDLAELAHNKVLVSAAISGAVGQLSKPLTSAIRTGKGIDLWAAVSAGGMPSTHSAAVAAAATSLGLERGFSDSIFGMSVVFAFLVMYDAQGVRREVGSHAKILNKIPSSQEEDDIQSPSPRSSSVNCEKMSPFASISEKSESYGPNSESYSFRGPGITSTKVDMPSPKVNVKVPLPTKHSDYPLLNESVGHTEVQVLVGAILGLIVSAAVDVIL</sequence>
<feature type="region of interest" description="Disordered" evidence="1">
    <location>
        <begin position="145"/>
        <end position="169"/>
    </location>
</feature>
<reference evidence="2 3" key="1">
    <citation type="submission" date="2022-12" db="EMBL/GenBank/DDBJ databases">
        <title>Chromosome-scale assembly of the Ensete ventricosum genome.</title>
        <authorList>
            <person name="Dussert Y."/>
            <person name="Stocks J."/>
            <person name="Wendawek A."/>
            <person name="Woldeyes F."/>
            <person name="Nichols R.A."/>
            <person name="Borrell J.S."/>
        </authorList>
    </citation>
    <scope>NUCLEOTIDE SEQUENCE [LARGE SCALE GENOMIC DNA]</scope>
    <source>
        <strain evidence="3">cv. Maze</strain>
        <tissue evidence="2">Seeds</tissue>
    </source>
</reference>
<organism evidence="2 3">
    <name type="scientific">Ensete ventricosum</name>
    <name type="common">Abyssinian banana</name>
    <name type="synonym">Musa ensete</name>
    <dbReference type="NCBI Taxonomy" id="4639"/>
    <lineage>
        <taxon>Eukaryota</taxon>
        <taxon>Viridiplantae</taxon>
        <taxon>Streptophyta</taxon>
        <taxon>Embryophyta</taxon>
        <taxon>Tracheophyta</taxon>
        <taxon>Spermatophyta</taxon>
        <taxon>Magnoliopsida</taxon>
        <taxon>Liliopsida</taxon>
        <taxon>Zingiberales</taxon>
        <taxon>Musaceae</taxon>
        <taxon>Ensete</taxon>
    </lineage>
</organism>
<protein>
    <recommendedName>
        <fullName evidence="4">Phosphatidic acid phosphatase type 2/haloperoxidase domain-containing protein</fullName>
    </recommendedName>
</protein>
<evidence type="ECO:0000313" key="2">
    <source>
        <dbReference type="EMBL" id="KAJ8505733.1"/>
    </source>
</evidence>
<proteinExistence type="predicted"/>
<gene>
    <name evidence="2" type="ORF">OPV22_006619</name>
</gene>
<feature type="compositionally biased region" description="Polar residues" evidence="1">
    <location>
        <begin position="157"/>
        <end position="167"/>
    </location>
</feature>
<name>A0AAV8RQ15_ENSVE</name>
<evidence type="ECO:0008006" key="4">
    <source>
        <dbReference type="Google" id="ProtNLM"/>
    </source>
</evidence>
<keyword evidence="3" id="KW-1185">Reference proteome</keyword>
<evidence type="ECO:0000313" key="3">
    <source>
        <dbReference type="Proteomes" id="UP001222027"/>
    </source>
</evidence>
<dbReference type="Pfam" id="PF02681">
    <property type="entry name" value="DUF212"/>
    <property type="match status" value="1"/>
</dbReference>
<comment type="caution">
    <text evidence="2">The sequence shown here is derived from an EMBL/GenBank/DDBJ whole genome shotgun (WGS) entry which is preliminary data.</text>
</comment>
<evidence type="ECO:0000256" key="1">
    <source>
        <dbReference type="SAM" id="MobiDB-lite"/>
    </source>
</evidence>
<dbReference type="Proteomes" id="UP001222027">
    <property type="component" value="Unassembled WGS sequence"/>
</dbReference>